<feature type="transmembrane region" description="Helical" evidence="11">
    <location>
        <begin position="446"/>
        <end position="467"/>
    </location>
</feature>
<dbReference type="InterPro" id="IPR005198">
    <property type="entry name" value="Glyco_hydro_76"/>
</dbReference>
<dbReference type="EMBL" id="DF977555">
    <property type="protein sequence ID" value="GAP93199.2"/>
    <property type="molecule type" value="Genomic_DNA"/>
</dbReference>
<name>A0A1W2TX03_ROSNE</name>
<sequence length="469" mass="50630">MRRIIRAASVFGLLAGAVNAIEIDFSDDNSIKQGASTIAYGLLKFYTGNNTGDTPGNLPDPYFWWEAGAMFGTMIDYWLYTGDESYVDVTMQAMVHQVGEDRDYMPRNQTRTMGNDDQGFWAMAAMSAAENNFPNPPPDQPQWLALVQAVFNEYVERWDPSTCGGGLRWQVFTFNNGFNYKNTISNGCFFNLAARLARYTGNQTYADWAGTVWDWMADGVRFIDGDYNVFDGAGVEDGCLTISRPQWTYNAGIFLHGAAVMYNATGGDATWEARTRGLAARTVAHFFETGETAGTGVPVEHPCEPFGSCNIDQQSFKGYLMRWMAGTAQMAPFTFDQLMPLVRTSAAAAALQCSGDPPAEARFRGDPGTACGFRWTAGAAFDGQAGVGQQMSALSAVQYTLVRRAAAEQVPVTADTGGTSVGNVNAGASTASKIPVPPSISLAERVAAGFATTALLFSIIGGSVFVMKE</sequence>
<evidence type="ECO:0000256" key="7">
    <source>
        <dbReference type="ARBA" id="ARBA00023136"/>
    </source>
</evidence>
<keyword evidence="14" id="KW-1185">Reference proteome</keyword>
<reference evidence="13" key="1">
    <citation type="submission" date="2016-03" db="EMBL/GenBank/DDBJ databases">
        <title>Draft genome sequence of Rosellinia necatrix.</title>
        <authorList>
            <person name="Kanematsu S."/>
        </authorList>
    </citation>
    <scope>NUCLEOTIDE SEQUENCE [LARGE SCALE GENOMIC DNA]</scope>
    <source>
        <strain evidence="13">W97</strain>
    </source>
</reference>
<comment type="subcellular location">
    <subcellularLocation>
        <location evidence="2">Endomembrane system</location>
    </subcellularLocation>
</comment>
<evidence type="ECO:0000256" key="12">
    <source>
        <dbReference type="SAM" id="SignalP"/>
    </source>
</evidence>
<dbReference type="Pfam" id="PF03663">
    <property type="entry name" value="Glyco_hydro_76"/>
    <property type="match status" value="1"/>
</dbReference>
<keyword evidence="11" id="KW-0812">Transmembrane</keyword>
<evidence type="ECO:0000256" key="8">
    <source>
        <dbReference type="ARBA" id="ARBA00023180"/>
    </source>
</evidence>
<dbReference type="OMA" id="QQSFKGY"/>
<evidence type="ECO:0000256" key="11">
    <source>
        <dbReference type="SAM" id="Phobius"/>
    </source>
</evidence>
<organism evidence="13">
    <name type="scientific">Rosellinia necatrix</name>
    <name type="common">White root-rot fungus</name>
    <dbReference type="NCBI Taxonomy" id="77044"/>
    <lineage>
        <taxon>Eukaryota</taxon>
        <taxon>Fungi</taxon>
        <taxon>Dikarya</taxon>
        <taxon>Ascomycota</taxon>
        <taxon>Pezizomycotina</taxon>
        <taxon>Sordariomycetes</taxon>
        <taxon>Xylariomycetidae</taxon>
        <taxon>Xylariales</taxon>
        <taxon>Xylariaceae</taxon>
        <taxon>Rosellinia</taxon>
    </lineage>
</organism>
<dbReference type="FunFam" id="1.50.10.20:FF:000006">
    <property type="entry name" value="Mannan endo-1,6-alpha-mannosidase"/>
    <property type="match status" value="1"/>
</dbReference>
<dbReference type="EC" id="3.2.1.101" evidence="4 10"/>
<dbReference type="AlphaFoldDB" id="A0A1W2TX03"/>
<evidence type="ECO:0000256" key="1">
    <source>
        <dbReference type="ARBA" id="ARBA00001452"/>
    </source>
</evidence>
<evidence type="ECO:0000313" key="13">
    <source>
        <dbReference type="EMBL" id="GAP93199.2"/>
    </source>
</evidence>
<protein>
    <recommendedName>
        <fullName evidence="4 10">Mannan endo-1,6-alpha-mannosidase</fullName>
        <ecNumber evidence="4 10">3.2.1.101</ecNumber>
    </recommendedName>
</protein>
<dbReference type="Gene3D" id="1.50.10.20">
    <property type="match status" value="1"/>
</dbReference>
<dbReference type="GO" id="GO:0016052">
    <property type="term" value="P:carbohydrate catabolic process"/>
    <property type="evidence" value="ECO:0007669"/>
    <property type="project" value="InterPro"/>
</dbReference>
<dbReference type="OrthoDB" id="4187847at2759"/>
<dbReference type="PANTHER" id="PTHR12145:SF41">
    <property type="entry name" value="MANNAN ENDO-1,6-ALPHA-MANNOSIDASE"/>
    <property type="match status" value="1"/>
</dbReference>
<dbReference type="PANTHER" id="PTHR12145">
    <property type="entry name" value="MANNAN ENDO-1,6-ALPHA-MANNOSIDASE DCW1"/>
    <property type="match status" value="1"/>
</dbReference>
<evidence type="ECO:0000256" key="4">
    <source>
        <dbReference type="ARBA" id="ARBA00012350"/>
    </source>
</evidence>
<keyword evidence="6 10" id="KW-0378">Hydrolase</keyword>
<dbReference type="STRING" id="77044.A0A1W2TX03"/>
<evidence type="ECO:0000256" key="6">
    <source>
        <dbReference type="ARBA" id="ARBA00022801"/>
    </source>
</evidence>
<evidence type="ECO:0000256" key="9">
    <source>
        <dbReference type="ARBA" id="ARBA00023295"/>
    </source>
</evidence>
<comment type="similarity">
    <text evidence="3 10">Belongs to the glycosyl hydrolase 76 family.</text>
</comment>
<keyword evidence="5 12" id="KW-0732">Signal</keyword>
<dbReference type="Proteomes" id="UP000054516">
    <property type="component" value="Unassembled WGS sequence"/>
</dbReference>
<dbReference type="InterPro" id="IPR008928">
    <property type="entry name" value="6-hairpin_glycosidase_sf"/>
</dbReference>
<evidence type="ECO:0000256" key="2">
    <source>
        <dbReference type="ARBA" id="ARBA00004308"/>
    </source>
</evidence>
<gene>
    <name evidence="13" type="ORF">SAMD00023353_11000040</name>
</gene>
<keyword evidence="7 11" id="KW-0472">Membrane</keyword>
<evidence type="ECO:0000313" key="14">
    <source>
        <dbReference type="Proteomes" id="UP000054516"/>
    </source>
</evidence>
<dbReference type="GO" id="GO:0008496">
    <property type="term" value="F:mannan endo-1,6-alpha-mannosidase activity"/>
    <property type="evidence" value="ECO:0007669"/>
    <property type="project" value="UniProtKB-UniRule"/>
</dbReference>
<feature type="signal peptide" evidence="12">
    <location>
        <begin position="1"/>
        <end position="20"/>
    </location>
</feature>
<evidence type="ECO:0000256" key="5">
    <source>
        <dbReference type="ARBA" id="ARBA00022729"/>
    </source>
</evidence>
<dbReference type="SUPFAM" id="SSF48208">
    <property type="entry name" value="Six-hairpin glycosidases"/>
    <property type="match status" value="1"/>
</dbReference>
<dbReference type="GO" id="GO:0009272">
    <property type="term" value="P:fungal-type cell wall biogenesis"/>
    <property type="evidence" value="ECO:0007669"/>
    <property type="project" value="TreeGrafter"/>
</dbReference>
<keyword evidence="11" id="KW-1133">Transmembrane helix</keyword>
<keyword evidence="9 10" id="KW-0326">Glycosidase</keyword>
<feature type="chain" id="PRO_5012642115" description="Mannan endo-1,6-alpha-mannosidase" evidence="12">
    <location>
        <begin position="21"/>
        <end position="469"/>
    </location>
</feature>
<dbReference type="PIRSF" id="PIRSF016302">
    <property type="entry name" value="Man_a_manosd"/>
    <property type="match status" value="1"/>
</dbReference>
<dbReference type="InterPro" id="IPR014480">
    <property type="entry name" value="Mannan-1_6-alpha_mannosidase"/>
</dbReference>
<comment type="catalytic activity">
    <reaction evidence="1 10">
        <text>Random hydrolysis of (1-&gt;6)-alpha-D-mannosidic linkages in unbranched (1-&gt;6)-mannans.</text>
        <dbReference type="EC" id="3.2.1.101"/>
    </reaction>
</comment>
<evidence type="ECO:0000256" key="3">
    <source>
        <dbReference type="ARBA" id="ARBA00009699"/>
    </source>
</evidence>
<accession>A0A1W2TX03</accession>
<dbReference type="GO" id="GO:0012505">
    <property type="term" value="C:endomembrane system"/>
    <property type="evidence" value="ECO:0007669"/>
    <property type="project" value="UniProtKB-SubCell"/>
</dbReference>
<evidence type="ECO:0000256" key="10">
    <source>
        <dbReference type="PIRNR" id="PIRNR016302"/>
    </source>
</evidence>
<proteinExistence type="inferred from homology"/>
<keyword evidence="8" id="KW-0325">Glycoprotein</keyword>